<accession>A0A930W1I0</accession>
<evidence type="ECO:0000313" key="4">
    <source>
        <dbReference type="EMBL" id="MBF4807494.1"/>
    </source>
</evidence>
<name>A0A930W1I0_9ACTN</name>
<feature type="transmembrane region" description="Helical" evidence="2">
    <location>
        <begin position="156"/>
        <end position="179"/>
    </location>
</feature>
<dbReference type="EMBL" id="JABZGW010000058">
    <property type="protein sequence ID" value="MBF4807494.1"/>
    <property type="molecule type" value="Genomic_DNA"/>
</dbReference>
<dbReference type="PANTHER" id="PTHR22911:SF137">
    <property type="entry name" value="SOLUTE CARRIER FAMILY 35 MEMBER G2-RELATED"/>
    <property type="match status" value="1"/>
</dbReference>
<feature type="domain" description="EamA" evidence="3">
    <location>
        <begin position="3"/>
        <end position="142"/>
    </location>
</feature>
<dbReference type="RefSeq" id="WP_311142355.1">
    <property type="nucleotide sequence ID" value="NZ_CAUOKZ010000008.1"/>
</dbReference>
<protein>
    <submittedName>
        <fullName evidence="4">DMT family transporter</fullName>
    </submittedName>
</protein>
<keyword evidence="2" id="KW-1133">Transmembrane helix</keyword>
<evidence type="ECO:0000256" key="2">
    <source>
        <dbReference type="SAM" id="Phobius"/>
    </source>
</evidence>
<dbReference type="Pfam" id="PF00892">
    <property type="entry name" value="EamA"/>
    <property type="match status" value="1"/>
</dbReference>
<dbReference type="InterPro" id="IPR000620">
    <property type="entry name" value="EamA_dom"/>
</dbReference>
<dbReference type="GO" id="GO:0016020">
    <property type="term" value="C:membrane"/>
    <property type="evidence" value="ECO:0007669"/>
    <property type="project" value="InterPro"/>
</dbReference>
<dbReference type="InterPro" id="IPR037185">
    <property type="entry name" value="EmrE-like"/>
</dbReference>
<dbReference type="SUPFAM" id="SSF103481">
    <property type="entry name" value="Multidrug resistance efflux transporter EmrE"/>
    <property type="match status" value="1"/>
</dbReference>
<reference evidence="4" key="1">
    <citation type="submission" date="2020-04" db="EMBL/GenBank/DDBJ databases">
        <title>Deep metagenomics examines the oral microbiome during advanced dental caries in children, revealing novel taxa and co-occurrences with host molecules.</title>
        <authorList>
            <person name="Baker J.L."/>
            <person name="Morton J.T."/>
            <person name="Dinis M."/>
            <person name="Alvarez R."/>
            <person name="Tran N.C."/>
            <person name="Knight R."/>
            <person name="Edlund A."/>
        </authorList>
    </citation>
    <scope>NUCLEOTIDE SEQUENCE</scope>
    <source>
        <strain evidence="4">JCVI_38_bin.5</strain>
    </source>
</reference>
<sequence length="323" mass="33198">MQYGLVSGILWAIDTVILGVALGMTPYLDASQASIVSACVHDVFAALILLVFMGARGRLRDTVSALKTRSGKVVMLGALLGGPIGMSGYLAAINNIGPGYTAAISAFYPAVGSALAWLLLKERMKLKQVLALLVALVGVMLMGLTSADAVTGNGNVAVGILGVCACVFGWGSEAVILAWGMQDSAVDNETALQIRETTSALAYGIVVVPLTGSFGFAVQTAVTPANGIVLLAALAGTVSYLFYYKAIDAIGASRGMALNISYSAWAVIFAALAGVLLPAIMPEAIPSPLAALCCIVIIVGTVLSATPDWRELGIKRESSGREA</sequence>
<feature type="transmembrane region" description="Helical" evidence="2">
    <location>
        <begin position="129"/>
        <end position="150"/>
    </location>
</feature>
<feature type="transmembrane region" description="Helical" evidence="2">
    <location>
        <begin position="224"/>
        <end position="244"/>
    </location>
</feature>
<gene>
    <name evidence="4" type="ORF">HXK26_02195</name>
</gene>
<comment type="similarity">
    <text evidence="1">Belongs to the EamA transporter family.</text>
</comment>
<feature type="transmembrane region" description="Helical" evidence="2">
    <location>
        <begin position="73"/>
        <end position="93"/>
    </location>
</feature>
<proteinExistence type="inferred from homology"/>
<dbReference type="Proteomes" id="UP000698335">
    <property type="component" value="Unassembled WGS sequence"/>
</dbReference>
<keyword evidence="2" id="KW-0472">Membrane</keyword>
<keyword evidence="2" id="KW-0812">Transmembrane</keyword>
<feature type="transmembrane region" description="Helical" evidence="2">
    <location>
        <begin position="287"/>
        <end position="306"/>
    </location>
</feature>
<dbReference type="AlphaFoldDB" id="A0A930W1I0"/>
<evidence type="ECO:0000259" key="3">
    <source>
        <dbReference type="Pfam" id="PF00892"/>
    </source>
</evidence>
<feature type="transmembrane region" description="Helical" evidence="2">
    <location>
        <begin position="9"/>
        <end position="28"/>
    </location>
</feature>
<organism evidence="4 5">
    <name type="scientific">Lancefieldella rimae</name>
    <dbReference type="NCBI Taxonomy" id="1383"/>
    <lineage>
        <taxon>Bacteria</taxon>
        <taxon>Bacillati</taxon>
        <taxon>Actinomycetota</taxon>
        <taxon>Coriobacteriia</taxon>
        <taxon>Coriobacteriales</taxon>
        <taxon>Atopobiaceae</taxon>
        <taxon>Lancefieldella</taxon>
    </lineage>
</organism>
<dbReference type="PANTHER" id="PTHR22911">
    <property type="entry name" value="ACYL-MALONYL CONDENSING ENZYME-RELATED"/>
    <property type="match status" value="1"/>
</dbReference>
<feature type="transmembrane region" description="Helical" evidence="2">
    <location>
        <begin position="34"/>
        <end position="52"/>
    </location>
</feature>
<evidence type="ECO:0000313" key="5">
    <source>
        <dbReference type="Proteomes" id="UP000698335"/>
    </source>
</evidence>
<feature type="transmembrane region" description="Helical" evidence="2">
    <location>
        <begin position="256"/>
        <end position="281"/>
    </location>
</feature>
<comment type="caution">
    <text evidence="4">The sequence shown here is derived from an EMBL/GenBank/DDBJ whole genome shotgun (WGS) entry which is preliminary data.</text>
</comment>
<feature type="transmembrane region" description="Helical" evidence="2">
    <location>
        <begin position="99"/>
        <end position="120"/>
    </location>
</feature>
<evidence type="ECO:0000256" key="1">
    <source>
        <dbReference type="ARBA" id="ARBA00007362"/>
    </source>
</evidence>
<feature type="transmembrane region" description="Helical" evidence="2">
    <location>
        <begin position="200"/>
        <end position="218"/>
    </location>
</feature>